<dbReference type="RefSeq" id="WP_212951299.1">
    <property type="nucleotide sequence ID" value="NZ_BORW01000021.1"/>
</dbReference>
<evidence type="ECO:0000313" key="2">
    <source>
        <dbReference type="Proteomes" id="UP000680638"/>
    </source>
</evidence>
<evidence type="ECO:0008006" key="3">
    <source>
        <dbReference type="Google" id="ProtNLM"/>
    </source>
</evidence>
<dbReference type="Proteomes" id="UP000680638">
    <property type="component" value="Unassembled WGS sequence"/>
</dbReference>
<reference evidence="1 2" key="1">
    <citation type="submission" date="2021-03" db="EMBL/GenBank/DDBJ databases">
        <title>Antimicrobial resistance genes in bacteria isolated from Japanese honey, and their potential for conferring macrolide and lincosamide resistance in the American foulbrood pathogen Paenibacillus larvae.</title>
        <authorList>
            <person name="Okamoto M."/>
            <person name="Kumagai M."/>
            <person name="Kanamori H."/>
            <person name="Takamatsu D."/>
        </authorList>
    </citation>
    <scope>NUCLEOTIDE SEQUENCE [LARGE SCALE GENOMIC DNA]</scope>
    <source>
        <strain evidence="1 2">J21TS3</strain>
    </source>
</reference>
<keyword evidence="2" id="KW-1185">Reference proteome</keyword>
<dbReference type="EMBL" id="BORW01000021">
    <property type="protein sequence ID" value="GIO68769.1"/>
    <property type="molecule type" value="Genomic_DNA"/>
</dbReference>
<organism evidence="1 2">
    <name type="scientific">Paenibacillus cookii</name>
    <dbReference type="NCBI Taxonomy" id="157839"/>
    <lineage>
        <taxon>Bacteria</taxon>
        <taxon>Bacillati</taxon>
        <taxon>Bacillota</taxon>
        <taxon>Bacilli</taxon>
        <taxon>Bacillales</taxon>
        <taxon>Paenibacillaceae</taxon>
        <taxon>Paenibacillus</taxon>
    </lineage>
</organism>
<protein>
    <recommendedName>
        <fullName evidence="3">MarR family transcriptional regulator</fullName>
    </recommendedName>
</protein>
<comment type="caution">
    <text evidence="1">The sequence shown here is derived from an EMBL/GenBank/DDBJ whole genome shotgun (WGS) entry which is preliminary data.</text>
</comment>
<proteinExistence type="predicted"/>
<evidence type="ECO:0000313" key="1">
    <source>
        <dbReference type="EMBL" id="GIO68769.1"/>
    </source>
</evidence>
<accession>A0ABQ4LZQ7</accession>
<gene>
    <name evidence="1" type="ORF">J21TS3_35900</name>
</gene>
<sequence>MHAIQKVFAPLNEAMLELYSKYSREELQTVLDYVTHSNRILRNLTENLRKPAKEEQENR</sequence>
<name>A0ABQ4LZQ7_9BACL</name>